<organism evidence="10 11">
    <name type="scientific">Vitreoscilla filiformis</name>
    <dbReference type="NCBI Taxonomy" id="63"/>
    <lineage>
        <taxon>Bacteria</taxon>
        <taxon>Pseudomonadati</taxon>
        <taxon>Pseudomonadota</taxon>
        <taxon>Betaproteobacteria</taxon>
        <taxon>Neisseriales</taxon>
        <taxon>Neisseriaceae</taxon>
        <taxon>Vitreoscilla</taxon>
    </lineage>
</organism>
<proteinExistence type="inferred from homology"/>
<dbReference type="RefSeq" id="WP_089417839.1">
    <property type="nucleotide sequence ID" value="NZ_CP022423.1"/>
</dbReference>
<evidence type="ECO:0000259" key="8">
    <source>
        <dbReference type="Pfam" id="PF10411"/>
    </source>
</evidence>
<dbReference type="CDD" id="cd03020">
    <property type="entry name" value="DsbA_DsbC_DsbG"/>
    <property type="match status" value="1"/>
</dbReference>
<evidence type="ECO:0000313" key="11">
    <source>
        <dbReference type="Proteomes" id="UP000199729"/>
    </source>
</evidence>
<keyword evidence="10" id="KW-0413">Isomerase</keyword>
<dbReference type="InterPro" id="IPR036249">
    <property type="entry name" value="Thioredoxin-like_sf"/>
</dbReference>
<dbReference type="KEGG" id="vff:VITFI_CDS3206"/>
<evidence type="ECO:0000256" key="7">
    <source>
        <dbReference type="RuleBase" id="RU364038"/>
    </source>
</evidence>
<sequence length="241" mass="26441">MNTSLKALVWASLCLGASAYAGEEAIRKALAERMPNLPKIDEISKTAIPGLYELRMGTDILYADENGDHLIEGSLFNTRTKQDLTKARVDKLIAIDFATLPIKDAIVVKQGTGSRKIAVFADPNCGYCKRLEKDLVTLKDVTIYNFVIPILGADSQTKARDIWCSKDNLKAWRSWMLEGAVPPRTMDSKCDVAAIERNLAFSRKHKINGTPAIFFEDGSRAPGAVPAAQIEKQMQAATGKP</sequence>
<dbReference type="InterPro" id="IPR051470">
    <property type="entry name" value="Thiol:disulfide_interchange"/>
</dbReference>
<dbReference type="InterPro" id="IPR012336">
    <property type="entry name" value="Thioredoxin-like_fold"/>
</dbReference>
<evidence type="ECO:0000256" key="5">
    <source>
        <dbReference type="ARBA" id="ARBA00023157"/>
    </source>
</evidence>
<feature type="chain" id="PRO_5011814445" description="Thiol:disulfide interchange protein" evidence="7">
    <location>
        <begin position="22"/>
        <end position="241"/>
    </location>
</feature>
<gene>
    <name evidence="10" type="ORF">VITFI_CDS3206</name>
</gene>
<accession>A0A221KJF9</accession>
<dbReference type="Pfam" id="PF13098">
    <property type="entry name" value="Thioredoxin_2"/>
    <property type="match status" value="1"/>
</dbReference>
<dbReference type="AlphaFoldDB" id="A0A221KJF9"/>
<protein>
    <recommendedName>
        <fullName evidence="7">Thiol:disulfide interchange protein</fullName>
    </recommendedName>
</protein>
<feature type="domain" description="Disulphide bond isomerase DsbC/G N-terminal" evidence="8">
    <location>
        <begin position="18"/>
        <end position="85"/>
    </location>
</feature>
<feature type="domain" description="Thioredoxin-like fold" evidence="9">
    <location>
        <begin position="110"/>
        <end position="233"/>
    </location>
</feature>
<dbReference type="Gene3D" id="3.40.30.10">
    <property type="entry name" value="Glutaredoxin"/>
    <property type="match status" value="1"/>
</dbReference>
<dbReference type="GO" id="GO:0042597">
    <property type="term" value="C:periplasmic space"/>
    <property type="evidence" value="ECO:0007669"/>
    <property type="project" value="UniProtKB-SubCell"/>
</dbReference>
<evidence type="ECO:0000256" key="6">
    <source>
        <dbReference type="ARBA" id="ARBA00023284"/>
    </source>
</evidence>
<dbReference type="SUPFAM" id="SSF54423">
    <property type="entry name" value="DsbC/DsbG N-terminal domain-like"/>
    <property type="match status" value="1"/>
</dbReference>
<comment type="function">
    <text evidence="7">Required for disulfide bond formation in some periplasmic proteins. Acts by transferring its disulfide bond to other proteins and is reduced in the process.</text>
</comment>
<keyword evidence="11" id="KW-1185">Reference proteome</keyword>
<evidence type="ECO:0000256" key="2">
    <source>
        <dbReference type="ARBA" id="ARBA00009813"/>
    </source>
</evidence>
<reference evidence="10 11" key="1">
    <citation type="submission" date="2017-07" db="EMBL/GenBank/DDBJ databases">
        <title>Complete Genome Sequence of the cosmetic ferment Vitreoscilla filiformis (ATCC15551).</title>
        <authorList>
            <person name="Contreras S."/>
            <person name="Sagory-Zalkind P."/>
            <person name="Blanquart H."/>
            <person name="Iltis A."/>
            <person name="Morand S.C."/>
        </authorList>
    </citation>
    <scope>NUCLEOTIDE SEQUENCE [LARGE SCALE GENOMIC DNA]</scope>
    <source>
        <strain evidence="10 11">ATCC 15551</strain>
    </source>
</reference>
<dbReference type="PANTHER" id="PTHR35272">
    <property type="entry name" value="THIOL:DISULFIDE INTERCHANGE PROTEIN DSBC-RELATED"/>
    <property type="match status" value="1"/>
</dbReference>
<dbReference type="SUPFAM" id="SSF52833">
    <property type="entry name" value="Thioredoxin-like"/>
    <property type="match status" value="1"/>
</dbReference>
<feature type="signal peptide" evidence="7">
    <location>
        <begin position="1"/>
        <end position="21"/>
    </location>
</feature>
<keyword evidence="5" id="KW-1015">Disulfide bond</keyword>
<comment type="similarity">
    <text evidence="2 7">Belongs to the thioredoxin family. DsbC subfamily.</text>
</comment>
<name>A0A221KJF9_VITFI</name>
<keyword evidence="4 7" id="KW-0574">Periplasm</keyword>
<evidence type="ECO:0000256" key="1">
    <source>
        <dbReference type="ARBA" id="ARBA00004418"/>
    </source>
</evidence>
<dbReference type="EMBL" id="CP022423">
    <property type="protein sequence ID" value="ASM78983.1"/>
    <property type="molecule type" value="Genomic_DNA"/>
</dbReference>
<evidence type="ECO:0000256" key="3">
    <source>
        <dbReference type="ARBA" id="ARBA00022729"/>
    </source>
</evidence>
<keyword evidence="6 7" id="KW-0676">Redox-active center</keyword>
<dbReference type="Gene3D" id="3.10.450.70">
    <property type="entry name" value="Disulphide bond isomerase, DsbC/G, N-terminal"/>
    <property type="match status" value="1"/>
</dbReference>
<dbReference type="InterPro" id="IPR033954">
    <property type="entry name" value="DiS-bond_Isoase_DsbC/G"/>
</dbReference>
<dbReference type="OrthoDB" id="12976at2"/>
<dbReference type="GO" id="GO:0016853">
    <property type="term" value="F:isomerase activity"/>
    <property type="evidence" value="ECO:0007669"/>
    <property type="project" value="UniProtKB-KW"/>
</dbReference>
<evidence type="ECO:0000259" key="9">
    <source>
        <dbReference type="Pfam" id="PF13098"/>
    </source>
</evidence>
<dbReference type="Pfam" id="PF10411">
    <property type="entry name" value="DsbC_N"/>
    <property type="match status" value="1"/>
</dbReference>
<dbReference type="Proteomes" id="UP000199729">
    <property type="component" value="Chromosome"/>
</dbReference>
<comment type="subcellular location">
    <subcellularLocation>
        <location evidence="1 7">Periplasm</location>
    </subcellularLocation>
</comment>
<keyword evidence="3 7" id="KW-0732">Signal</keyword>
<evidence type="ECO:0000256" key="4">
    <source>
        <dbReference type="ARBA" id="ARBA00022764"/>
    </source>
</evidence>
<dbReference type="PANTHER" id="PTHR35272:SF3">
    <property type="entry name" value="THIOL:DISULFIDE INTERCHANGE PROTEIN DSBC"/>
    <property type="match status" value="1"/>
</dbReference>
<dbReference type="InterPro" id="IPR018950">
    <property type="entry name" value="DiS-bond_isomerase_DsbC/G_N"/>
</dbReference>
<dbReference type="InterPro" id="IPR009094">
    <property type="entry name" value="DiS-bond_isomerase_DsbC/G_N_sf"/>
</dbReference>
<evidence type="ECO:0000313" key="10">
    <source>
        <dbReference type="EMBL" id="ASM78983.1"/>
    </source>
</evidence>